<dbReference type="EMBL" id="JARK01001339">
    <property type="protein sequence ID" value="EYC31904.1"/>
    <property type="molecule type" value="Genomic_DNA"/>
</dbReference>
<keyword evidence="3" id="KW-1185">Reference proteome</keyword>
<gene>
    <name evidence="2" type="primary">Acey_s0003.g1296</name>
    <name evidence="2" type="ORF">Y032_0003g1296</name>
</gene>
<feature type="compositionally biased region" description="Polar residues" evidence="1">
    <location>
        <begin position="1"/>
        <end position="24"/>
    </location>
</feature>
<proteinExistence type="predicted"/>
<evidence type="ECO:0000313" key="2">
    <source>
        <dbReference type="EMBL" id="EYC31904.1"/>
    </source>
</evidence>
<protein>
    <submittedName>
        <fullName evidence="2">Uncharacterized protein</fullName>
    </submittedName>
</protein>
<dbReference type="AlphaFoldDB" id="A0A016VWB7"/>
<reference evidence="3" key="1">
    <citation type="journal article" date="2015" name="Nat. Genet.">
        <title>The genome and transcriptome of the zoonotic hookworm Ancylostoma ceylanicum identify infection-specific gene families.</title>
        <authorList>
            <person name="Schwarz E.M."/>
            <person name="Hu Y."/>
            <person name="Antoshechkin I."/>
            <person name="Miller M.M."/>
            <person name="Sternberg P.W."/>
            <person name="Aroian R.V."/>
        </authorList>
    </citation>
    <scope>NUCLEOTIDE SEQUENCE</scope>
    <source>
        <strain evidence="3">HY135</strain>
    </source>
</reference>
<sequence length="268" mass="29683">MCNSNADEIANAENTTTTLQSTRKPTPEEPLKNQLDSRSMGIDSANCIVPSHTISLSQQLPKNVDEVLFELTVDCLPDYAKQVSNLNPIEGNTPSVNTLLSGSIFYAQVFCPPTILEQFQALCEGKGSNSEIPQSEDDASNAGSVPYRYRFAANLAQNLTPALNIDHVFTIPQLSNPDFAYIGAYLKYDLFITFRELVTKQIITPTPNQIEDGLNGNFTVFTVTQASNWDSVEMMLGWINNSTTLIANINCQRSIIERKLIPRIFDHA</sequence>
<evidence type="ECO:0000256" key="1">
    <source>
        <dbReference type="SAM" id="MobiDB-lite"/>
    </source>
</evidence>
<accession>A0A016VWB7</accession>
<dbReference type="OrthoDB" id="5786529at2759"/>
<evidence type="ECO:0000313" key="3">
    <source>
        <dbReference type="Proteomes" id="UP000024635"/>
    </source>
</evidence>
<feature type="region of interest" description="Disordered" evidence="1">
    <location>
        <begin position="1"/>
        <end position="35"/>
    </location>
</feature>
<dbReference type="Proteomes" id="UP000024635">
    <property type="component" value="Unassembled WGS sequence"/>
</dbReference>
<name>A0A016VWB7_9BILA</name>
<organism evidence="2 3">
    <name type="scientific">Ancylostoma ceylanicum</name>
    <dbReference type="NCBI Taxonomy" id="53326"/>
    <lineage>
        <taxon>Eukaryota</taxon>
        <taxon>Metazoa</taxon>
        <taxon>Ecdysozoa</taxon>
        <taxon>Nematoda</taxon>
        <taxon>Chromadorea</taxon>
        <taxon>Rhabditida</taxon>
        <taxon>Rhabditina</taxon>
        <taxon>Rhabditomorpha</taxon>
        <taxon>Strongyloidea</taxon>
        <taxon>Ancylostomatidae</taxon>
        <taxon>Ancylostomatinae</taxon>
        <taxon>Ancylostoma</taxon>
    </lineage>
</organism>
<comment type="caution">
    <text evidence="2">The sequence shown here is derived from an EMBL/GenBank/DDBJ whole genome shotgun (WGS) entry which is preliminary data.</text>
</comment>